<keyword evidence="2" id="KW-0819">tRNA processing</keyword>
<feature type="region of interest" description="Disordered" evidence="3">
    <location>
        <begin position="1"/>
        <end position="81"/>
    </location>
</feature>
<feature type="compositionally biased region" description="Acidic residues" evidence="3">
    <location>
        <begin position="63"/>
        <end position="76"/>
    </location>
</feature>
<feature type="compositionally biased region" description="Polar residues" evidence="3">
    <location>
        <begin position="94"/>
        <end position="109"/>
    </location>
</feature>
<dbReference type="Pfam" id="PF12928">
    <property type="entry name" value="tRNA_int_end_N2"/>
    <property type="match status" value="1"/>
</dbReference>
<evidence type="ECO:0000259" key="4">
    <source>
        <dbReference type="Pfam" id="PF12928"/>
    </source>
</evidence>
<dbReference type="AlphaFoldDB" id="U7PYD3"/>
<dbReference type="OrthoDB" id="408683at2759"/>
<feature type="compositionally biased region" description="Low complexity" evidence="3">
    <location>
        <begin position="534"/>
        <end position="552"/>
    </location>
</feature>
<dbReference type="PANTHER" id="PTHR21027">
    <property type="entry name" value="TRNA-SPLICING ENDONUCLEASE SUBUNIT SEN54"/>
    <property type="match status" value="1"/>
</dbReference>
<accession>U7PYD3</accession>
<feature type="region of interest" description="Disordered" evidence="3">
    <location>
        <begin position="94"/>
        <end position="138"/>
    </location>
</feature>
<feature type="region of interest" description="Disordered" evidence="3">
    <location>
        <begin position="185"/>
        <end position="224"/>
    </location>
</feature>
<dbReference type="HOGENOM" id="CLU_028449_2_0_1"/>
<dbReference type="Proteomes" id="UP000018087">
    <property type="component" value="Unassembled WGS sequence"/>
</dbReference>
<feature type="region of interest" description="Disordered" evidence="3">
    <location>
        <begin position="528"/>
        <end position="558"/>
    </location>
</feature>
<sequence length="675" mass="73290">MPPAQIRQDGDSSSPVAVSDDTIADEGEDPLLVGGDDDDEAALPLGRHRNAAGPFRRGGGGGDDNEDDGNDDDEGGGVEVQDYRAFAAFVGANTSGDASVSAPSATPTPARNRKPHISSQTIRKGEKDFEEHGTRAQRDALEQSRAVMETVLAHTRTHYTAGGGKNAGSNDVVRGWYFPEAWQDEPEDEADHEGGPAERNRDHEDNEDNEDGEDNEAGETRRRFAHTRHRVVMVEIHRGPMFASVGAVPGKPKWIPTLPKDQQPTPRPGYDRVWLLPEEALFLVERGTMELWWPLREMEAILGLRGGRSDADTDADEEHGIPLSLQAAYALLIGPDDDPQHGRIPLPTYQVYTHLRRSGYQVLRAVKTNPQTPLDAPTKAPVPPVPPSPTSLWQWLFSLLSPSAPSSTIASFPLREHAPRGALVQPGLYRSYRPIYAQLRLIQPHRYGEHPPVEDVSQRPKNPFRIVFHVWKSGTSTTSSSKTFSKIRPPPPDFYMAVADAHATGVPTLEQVSELLASVPPLPATAHLSKRSRLAAQSASTAAEPAPSSMPSKQASAFPPLPTIYRRLKLGRRCVLVAVVDHGLVNYMRFSDTTFSTDPLWPRFDAVAAGRVSAGNGRGARNDGGSKGKAGGGKNQKKKKNGDAKSAAGQDSVTEAKGDNKSNKRNDAKEPSPEL</sequence>
<evidence type="ECO:0000313" key="5">
    <source>
        <dbReference type="EMBL" id="ERS99475.1"/>
    </source>
</evidence>
<evidence type="ECO:0000313" key="6">
    <source>
        <dbReference type="Proteomes" id="UP000018087"/>
    </source>
</evidence>
<gene>
    <name evidence="5" type="ORF">HMPREF1624_04675</name>
</gene>
<comment type="similarity">
    <text evidence="1">Belongs to the SEN54 family.</text>
</comment>
<feature type="compositionally biased region" description="Acidic residues" evidence="3">
    <location>
        <begin position="205"/>
        <end position="217"/>
    </location>
</feature>
<reference evidence="6" key="1">
    <citation type="journal article" date="2014" name="Genome Announc.">
        <title>Genome sequence of the pathogenic fungus Sporothrix schenckii (ATCC 58251).</title>
        <authorList>
            <person name="Cuomo C.A."/>
            <person name="Rodriguez-Del Valle N."/>
            <person name="Perez-Sanchez L."/>
            <person name="Abouelleil A."/>
            <person name="Goldberg J."/>
            <person name="Young S."/>
            <person name="Zeng Q."/>
            <person name="Birren B.W."/>
        </authorList>
    </citation>
    <scope>NUCLEOTIDE SEQUENCE [LARGE SCALE GENOMIC DNA]</scope>
    <source>
        <strain evidence="6">ATCC 58251 / de Perez 2211183</strain>
    </source>
</reference>
<feature type="compositionally biased region" description="Basic and acidic residues" evidence="3">
    <location>
        <begin position="123"/>
        <end position="138"/>
    </location>
</feature>
<dbReference type="InterPro" id="IPR024337">
    <property type="entry name" value="tRNA_splic_suSen54"/>
</dbReference>
<dbReference type="GO" id="GO:0000379">
    <property type="term" value="P:tRNA-type intron splice site recognition and cleavage"/>
    <property type="evidence" value="ECO:0007669"/>
    <property type="project" value="TreeGrafter"/>
</dbReference>
<dbReference type="eggNOG" id="KOG4772">
    <property type="taxonomic scope" value="Eukaryota"/>
</dbReference>
<evidence type="ECO:0000256" key="2">
    <source>
        <dbReference type="ARBA" id="ARBA00022694"/>
    </source>
</evidence>
<keyword evidence="6" id="KW-1185">Reference proteome</keyword>
<evidence type="ECO:0000256" key="3">
    <source>
        <dbReference type="SAM" id="MobiDB-lite"/>
    </source>
</evidence>
<dbReference type="InterPro" id="IPR024336">
    <property type="entry name" value="tRNA_splic_suSen54_N"/>
</dbReference>
<dbReference type="STRING" id="1391915.U7PYD3"/>
<feature type="compositionally biased region" description="Acidic residues" evidence="3">
    <location>
        <begin position="22"/>
        <end position="41"/>
    </location>
</feature>
<feature type="domain" description="tRNA-splicing endonuclease subunit Sen54 N-terminal" evidence="4">
    <location>
        <begin position="153"/>
        <end position="293"/>
    </location>
</feature>
<feature type="compositionally biased region" description="Basic and acidic residues" evidence="3">
    <location>
        <begin position="192"/>
        <end position="204"/>
    </location>
</feature>
<dbReference type="GO" id="GO:0000214">
    <property type="term" value="C:tRNA-intron endonuclease complex"/>
    <property type="evidence" value="ECO:0007669"/>
    <property type="project" value="TreeGrafter"/>
</dbReference>
<dbReference type="PANTHER" id="PTHR21027:SF1">
    <property type="entry name" value="TRNA-SPLICING ENDONUCLEASE SUBUNIT SEN54"/>
    <property type="match status" value="1"/>
</dbReference>
<evidence type="ECO:0000256" key="1">
    <source>
        <dbReference type="ARBA" id="ARBA00005736"/>
    </source>
</evidence>
<feature type="compositionally biased region" description="Basic and acidic residues" evidence="3">
    <location>
        <begin position="654"/>
        <end position="675"/>
    </location>
</feature>
<protein>
    <recommendedName>
        <fullName evidence="4">tRNA-splicing endonuclease subunit Sen54 N-terminal domain-containing protein</fullName>
    </recommendedName>
</protein>
<dbReference type="EMBL" id="KI440845">
    <property type="protein sequence ID" value="ERS99475.1"/>
    <property type="molecule type" value="Genomic_DNA"/>
</dbReference>
<feature type="region of interest" description="Disordered" evidence="3">
    <location>
        <begin position="613"/>
        <end position="675"/>
    </location>
</feature>
<proteinExistence type="inferred from homology"/>
<organism evidence="5 6">
    <name type="scientific">Sporothrix schenckii (strain ATCC 58251 / de Perez 2211183)</name>
    <name type="common">Rose-picker's disease fungus</name>
    <dbReference type="NCBI Taxonomy" id="1391915"/>
    <lineage>
        <taxon>Eukaryota</taxon>
        <taxon>Fungi</taxon>
        <taxon>Dikarya</taxon>
        <taxon>Ascomycota</taxon>
        <taxon>Pezizomycotina</taxon>
        <taxon>Sordariomycetes</taxon>
        <taxon>Sordariomycetidae</taxon>
        <taxon>Ophiostomatales</taxon>
        <taxon>Ophiostomataceae</taxon>
        <taxon>Sporothrix</taxon>
    </lineage>
</organism>
<name>U7PYD3_SPOS1</name>